<keyword evidence="2" id="KW-1185">Reference proteome</keyword>
<organism evidence="1 2">
    <name type="scientific">Alsobacter soli</name>
    <dbReference type="NCBI Taxonomy" id="2109933"/>
    <lineage>
        <taxon>Bacteria</taxon>
        <taxon>Pseudomonadati</taxon>
        <taxon>Pseudomonadota</taxon>
        <taxon>Alphaproteobacteria</taxon>
        <taxon>Hyphomicrobiales</taxon>
        <taxon>Alsobacteraceae</taxon>
        <taxon>Alsobacter</taxon>
    </lineage>
</organism>
<dbReference type="Proteomes" id="UP000239772">
    <property type="component" value="Unassembled WGS sequence"/>
</dbReference>
<protein>
    <recommendedName>
        <fullName evidence="3">DUF3971 domain-containing protein</fullName>
    </recommendedName>
</protein>
<accession>A0A2T1HVT9</accession>
<reference evidence="2" key="1">
    <citation type="submission" date="2018-03" db="EMBL/GenBank/DDBJ databases">
        <authorList>
            <person name="Sun L."/>
            <person name="Liu H."/>
            <person name="Chen W."/>
            <person name="Huang K."/>
            <person name="Liu W."/>
            <person name="Gao X."/>
        </authorList>
    </citation>
    <scope>NUCLEOTIDE SEQUENCE [LARGE SCALE GENOMIC DNA]</scope>
    <source>
        <strain evidence="2">SH9</strain>
    </source>
</reference>
<sequence length="1098" mass="113766">MVLGSLGALALLAALAVGGAAYRLKQGPLSFDSFAERVSSALEQQFGNGYDVDVQHAQLEWGDTPLLAVSGVTIRDAKGNLVVAAPQAEIGFDVTSLAFGRLVPRHIDFVGLAVALTIDPDGSVSISATGSDAPEAAGPVQPTDTSFGPASLLDALSDQMGPLGVLERGGVRDGRLRINDRRRGLTLVYDRLALSYAKGAGSESRLSLAANGPSGPWSAAIAFAGRKGGERTIGLDTDNLAVSDLLGIAEPGTIPVTTDMPIDARLRLTLGPDNAVTNADGRITGGQAMVLFDDPDAEPLFVDQIKGDIGWDSGRHALAVRHFDVSAGDTRFEISGSVTPPTAAGDFWQVNLTSQHGTLAGEGPKDKPVPIDQAVLQGRIPIGLGGLIVDRFAVSGPGVGLQMSGTVGRADGFEGLKLDVATTTRMSVRSVLAFWPSFIVPDVRSYMVQSLQDGAVQAFRYTTSMSPAVLADALAKRPVPAEAVALETTVTGGVMRPAPGLPLLSEVEAVGKVTGRTVVVDVRRALAAGGAGQPIVLSNGRYEVADTSQHPANAKVSFDASGTAEAAMAVARSEALKPYVPPISDQAIVKGHVDLSAKVSFPLQPQLGPNDVVVQLQGGATGFSAENIFGKERLDNGTLALTNDRSGLLLKGDGKIGGSPASFELRQPTGAPLAEALVSVTLDDAARARRGIKLPQVVGPVEAKISVKDIGGPKPTPRVDLDLTRANIIDLLPGWVKTPGKAAKASFRLDTDAEGSTLDEFTLDGGGPVSAKGQLRIGADGSIAAARLSSLRLSAGDDMRVDLERQGASSRVTLRGSSVDARPVLKALMSPGASPMASPGDFDLDLKVNAIQGLNGETITGVDGRMGIRAGEFRDFRLSGRFAGAPVSGQLARDESGRLGIVVESANAGAFFRFFDIYRRMQGGAMLVQITGAAPVMSGTLVVNHFVLQNEPALARSAAPNQQNNVAFTKLKSGFTVGGGRLAIRDATMWGQSVGGTLEGYMDFRVDKADFSGTFVPAYGLNNIFNQVPIVGPILGGGQHEGLFAVNFRISGKASQPTVAINPLSAVAPGFLRKFFGVIGPSAGTGSTPAPPAPTPER</sequence>
<dbReference type="OrthoDB" id="7161641at2"/>
<evidence type="ECO:0000313" key="1">
    <source>
        <dbReference type="EMBL" id="PSC05787.1"/>
    </source>
</evidence>
<evidence type="ECO:0008006" key="3">
    <source>
        <dbReference type="Google" id="ProtNLM"/>
    </source>
</evidence>
<dbReference type="AlphaFoldDB" id="A0A2T1HVT9"/>
<dbReference type="EMBL" id="PVZS01000006">
    <property type="protein sequence ID" value="PSC05787.1"/>
    <property type="molecule type" value="Genomic_DNA"/>
</dbReference>
<evidence type="ECO:0000313" key="2">
    <source>
        <dbReference type="Proteomes" id="UP000239772"/>
    </source>
</evidence>
<name>A0A2T1HVT9_9HYPH</name>
<comment type="caution">
    <text evidence="1">The sequence shown here is derived from an EMBL/GenBank/DDBJ whole genome shotgun (WGS) entry which is preliminary data.</text>
</comment>
<proteinExistence type="predicted"/>
<gene>
    <name evidence="1" type="ORF">SLNSH_07360</name>
</gene>
<dbReference type="RefSeq" id="WP_106336030.1">
    <property type="nucleotide sequence ID" value="NZ_PVZS01000006.1"/>
</dbReference>